<evidence type="ECO:0000256" key="2">
    <source>
        <dbReference type="PROSITE-ProRule" id="PRU00169"/>
    </source>
</evidence>
<keyword evidence="6" id="KW-1185">Reference proteome</keyword>
<gene>
    <name evidence="5" type="primary">walR</name>
    <name evidence="5" type="ORF">PbB2_00436</name>
</gene>
<evidence type="ECO:0000259" key="4">
    <source>
        <dbReference type="PROSITE" id="PS50110"/>
    </source>
</evidence>
<evidence type="ECO:0000256" key="3">
    <source>
        <dbReference type="SAM" id="Coils"/>
    </source>
</evidence>
<keyword evidence="1 2" id="KW-0597">Phosphoprotein</keyword>
<dbReference type="PROSITE" id="PS50110">
    <property type="entry name" value="RESPONSE_REGULATORY"/>
    <property type="match status" value="1"/>
</dbReference>
<protein>
    <submittedName>
        <fullName evidence="5">Transcriptional regulatory protein WalR</fullName>
    </submittedName>
</protein>
<dbReference type="CDD" id="cd17574">
    <property type="entry name" value="REC_OmpR"/>
    <property type="match status" value="1"/>
</dbReference>
<feature type="modified residue" description="4-aspartylphosphate" evidence="2">
    <location>
        <position position="62"/>
    </location>
</feature>
<evidence type="ECO:0000256" key="1">
    <source>
        <dbReference type="ARBA" id="ARBA00022553"/>
    </source>
</evidence>
<dbReference type="GO" id="GO:0000160">
    <property type="term" value="P:phosphorelay signal transduction system"/>
    <property type="evidence" value="ECO:0007669"/>
    <property type="project" value="InterPro"/>
</dbReference>
<dbReference type="PANTHER" id="PTHR44591">
    <property type="entry name" value="STRESS RESPONSE REGULATOR PROTEIN 1"/>
    <property type="match status" value="1"/>
</dbReference>
<feature type="coiled-coil region" evidence="3">
    <location>
        <begin position="140"/>
        <end position="169"/>
    </location>
</feature>
<comment type="caution">
    <text evidence="5">The sequence shown here is derived from an EMBL/GenBank/DDBJ whole genome shotgun (WGS) entry which is preliminary data.</text>
</comment>
<dbReference type="InterPro" id="IPR001789">
    <property type="entry name" value="Sig_transdc_resp-reg_receiver"/>
</dbReference>
<sequence>MMDAKDKSWAKVNILVVDDLQDNIDVIARRLRNRDAQVYEASDGHEALDVLSVSPVDIILLDVMMPGLSGVDLVRRIRSKRCASALPIIMVSARNDQAIMLECLQAGANDYVTKPVDFQMLCARIETHLGIRETYRAVLRDRAKQVNMAEETRLRLAEAEAQLANLALKR</sequence>
<evidence type="ECO:0000313" key="5">
    <source>
        <dbReference type="EMBL" id="GBF56779.1"/>
    </source>
</evidence>
<dbReference type="OrthoDB" id="9786548at2"/>
<reference evidence="5 6" key="1">
    <citation type="journal article" date="2018" name="Genome Announc.">
        <title>Draft Genome Sequence of "Candidatus Phycosocius bacilliformis," an Alphaproteobacterial Ectosymbiont of the Hydrocarbon-Producing Green Alga Botryococcus braunii.</title>
        <authorList>
            <person name="Tanabe Y."/>
            <person name="Yamaguchi H."/>
            <person name="Watanabe M.M."/>
        </authorList>
    </citation>
    <scope>NUCLEOTIDE SEQUENCE [LARGE SCALE GENOMIC DNA]</scope>
    <source>
        <strain evidence="5 6">BOTRYCO-2</strain>
    </source>
</reference>
<feature type="domain" description="Response regulatory" evidence="4">
    <location>
        <begin position="13"/>
        <end position="129"/>
    </location>
</feature>
<keyword evidence="3" id="KW-0175">Coiled coil</keyword>
<dbReference type="PANTHER" id="PTHR44591:SF3">
    <property type="entry name" value="RESPONSE REGULATORY DOMAIN-CONTAINING PROTEIN"/>
    <property type="match status" value="1"/>
</dbReference>
<organism evidence="5 6">
    <name type="scientific">Candidatus Phycosocius bacilliformis</name>
    <dbReference type="NCBI Taxonomy" id="1445552"/>
    <lineage>
        <taxon>Bacteria</taxon>
        <taxon>Pseudomonadati</taxon>
        <taxon>Pseudomonadota</taxon>
        <taxon>Alphaproteobacteria</taxon>
        <taxon>Caulobacterales</taxon>
        <taxon>Caulobacterales incertae sedis</taxon>
        <taxon>Candidatus Phycosocius</taxon>
    </lineage>
</organism>
<dbReference type="InterPro" id="IPR050595">
    <property type="entry name" value="Bact_response_regulator"/>
</dbReference>
<dbReference type="AlphaFoldDB" id="A0A2P2E6V3"/>
<proteinExistence type="predicted"/>
<dbReference type="InterPro" id="IPR011006">
    <property type="entry name" value="CheY-like_superfamily"/>
</dbReference>
<dbReference type="SUPFAM" id="SSF52172">
    <property type="entry name" value="CheY-like"/>
    <property type="match status" value="1"/>
</dbReference>
<dbReference type="Proteomes" id="UP000245086">
    <property type="component" value="Unassembled WGS sequence"/>
</dbReference>
<name>A0A2P2E6V3_9PROT</name>
<dbReference type="SMART" id="SM00448">
    <property type="entry name" value="REC"/>
    <property type="match status" value="1"/>
</dbReference>
<dbReference type="Pfam" id="PF00072">
    <property type="entry name" value="Response_reg"/>
    <property type="match status" value="1"/>
</dbReference>
<dbReference type="Gene3D" id="3.40.50.2300">
    <property type="match status" value="1"/>
</dbReference>
<dbReference type="RefSeq" id="WP_108983633.1">
    <property type="nucleotide sequence ID" value="NZ_BFBR01000001.1"/>
</dbReference>
<evidence type="ECO:0000313" key="6">
    <source>
        <dbReference type="Proteomes" id="UP000245086"/>
    </source>
</evidence>
<accession>A0A2P2E6V3</accession>
<dbReference type="EMBL" id="BFBR01000001">
    <property type="protein sequence ID" value="GBF56779.1"/>
    <property type="molecule type" value="Genomic_DNA"/>
</dbReference>